<dbReference type="InterPro" id="IPR018957">
    <property type="entry name" value="Znf_C3HC4_RING-type"/>
</dbReference>
<evidence type="ECO:0000259" key="12">
    <source>
        <dbReference type="PROSITE" id="PS50089"/>
    </source>
</evidence>
<evidence type="ECO:0000256" key="3">
    <source>
        <dbReference type="ARBA" id="ARBA00022490"/>
    </source>
</evidence>
<dbReference type="SUPFAM" id="SSF57850">
    <property type="entry name" value="RING/U-box"/>
    <property type="match status" value="1"/>
</dbReference>
<dbReference type="PANTHER" id="PTHR12983:SF9">
    <property type="entry name" value="E3 UBIQUITIN-PROTEIN LIGASE RNF10"/>
    <property type="match status" value="1"/>
</dbReference>
<dbReference type="InterPro" id="IPR001841">
    <property type="entry name" value="Znf_RING"/>
</dbReference>
<keyword evidence="14" id="KW-1185">Reference proteome</keyword>
<evidence type="ECO:0000256" key="8">
    <source>
        <dbReference type="ARBA" id="ARBA00035390"/>
    </source>
</evidence>
<feature type="region of interest" description="Disordered" evidence="11">
    <location>
        <begin position="671"/>
        <end position="691"/>
    </location>
</feature>
<accession>A0ABD2WJS3</accession>
<evidence type="ECO:0000256" key="5">
    <source>
        <dbReference type="ARBA" id="ARBA00022771"/>
    </source>
</evidence>
<dbReference type="Gene3D" id="3.30.40.10">
    <property type="entry name" value="Zinc/RING finger domain, C3HC4 (zinc finger)"/>
    <property type="match status" value="1"/>
</dbReference>
<evidence type="ECO:0000256" key="11">
    <source>
        <dbReference type="SAM" id="MobiDB-lite"/>
    </source>
</evidence>
<evidence type="ECO:0000313" key="13">
    <source>
        <dbReference type="EMBL" id="KAL3392940.1"/>
    </source>
</evidence>
<feature type="region of interest" description="Disordered" evidence="11">
    <location>
        <begin position="1"/>
        <end position="83"/>
    </location>
</feature>
<dbReference type="SMART" id="SM00184">
    <property type="entry name" value="RING"/>
    <property type="match status" value="1"/>
</dbReference>
<organism evidence="13 14">
    <name type="scientific">Trichogramma kaykai</name>
    <dbReference type="NCBI Taxonomy" id="54128"/>
    <lineage>
        <taxon>Eukaryota</taxon>
        <taxon>Metazoa</taxon>
        <taxon>Ecdysozoa</taxon>
        <taxon>Arthropoda</taxon>
        <taxon>Hexapoda</taxon>
        <taxon>Insecta</taxon>
        <taxon>Pterygota</taxon>
        <taxon>Neoptera</taxon>
        <taxon>Endopterygota</taxon>
        <taxon>Hymenoptera</taxon>
        <taxon>Apocrita</taxon>
        <taxon>Proctotrupomorpha</taxon>
        <taxon>Chalcidoidea</taxon>
        <taxon>Trichogrammatidae</taxon>
        <taxon>Trichogramma</taxon>
    </lineage>
</organism>
<feature type="domain" description="RING-type" evidence="12">
    <location>
        <begin position="188"/>
        <end position="234"/>
    </location>
</feature>
<protein>
    <recommendedName>
        <fullName evidence="7">E3 ubiquitin-protein ligase RNF10</fullName>
    </recommendedName>
    <alternativeName>
        <fullName evidence="8">RING finger protein 10</fullName>
    </alternativeName>
</protein>
<sequence>MDKKVKYQQQHQSCKSSSTEAKRSQDGINSRPSKSLQRYKPINSSNIPKNDYKRSNAQKTQNADKRPKSKGQCHGSSKEGSKVMEYDSAEHGSVMVQRNKKPNINQNLTDIQHLVNFRYESRMLNHYSNNNRSSNQSHHHKYNKEAFLLSNCQFIVPDDRDYSVFLNDSNKLVDWALIQQIRLRSSECPICPICMYPPVAAKITKCCHVYCWHCILQYLSVKKEEGKQAHCPICYNSVIHKHDLKSVSVITDQVLNVGDTVILQLMRREKKSNVAVAVDDIMSTPTTKFLSIAESKKQAVSKLLLAEKNDILNILESERNELKALLGEADHQPTTEDFIQMALKELEYKEAILFEDLDKFQDITIGGKVLGNSGNFTDDQGNKPIIDEKKSVKDGSLNFLNDSTTPDKHLQNNVNANVEKCYYFYQANDGQNIYLHPMNIDMLIQEYGSLENSPKMIEGTVLEKKYECYTEESRHRIRYLEHLPLCSVYEIVEIDMQSLISANVWKKFETQIREKQYKRKKREHAERRREKKIAEVENKRMGKYPTPNIHLESRTDFPEFSPEEYDSLQQMDYNTSINESVPSMNSFSSSSSSVNEGNAKSVWMAKDSGPSYAQIGASARPTAGSYRRVSSNFTPPTDEDVDPEMEEYMAPIRGSHTFNLGDAVNLAALKNGNQKKKKKGKTTYTPLELFH</sequence>
<dbReference type="Proteomes" id="UP001627154">
    <property type="component" value="Unassembled WGS sequence"/>
</dbReference>
<dbReference type="PROSITE" id="PS50089">
    <property type="entry name" value="ZF_RING_2"/>
    <property type="match status" value="1"/>
</dbReference>
<feature type="compositionally biased region" description="Polar residues" evidence="11">
    <location>
        <begin position="26"/>
        <end position="48"/>
    </location>
</feature>
<comment type="caution">
    <text evidence="13">The sequence shown here is derived from an EMBL/GenBank/DDBJ whole genome shotgun (WGS) entry which is preliminary data.</text>
</comment>
<evidence type="ECO:0000256" key="1">
    <source>
        <dbReference type="ARBA" id="ARBA00004496"/>
    </source>
</evidence>
<evidence type="ECO:0000313" key="14">
    <source>
        <dbReference type="Proteomes" id="UP001627154"/>
    </source>
</evidence>
<evidence type="ECO:0000256" key="4">
    <source>
        <dbReference type="ARBA" id="ARBA00022723"/>
    </source>
</evidence>
<dbReference type="EMBL" id="JBJJXI010000101">
    <property type="protein sequence ID" value="KAL3392940.1"/>
    <property type="molecule type" value="Genomic_DNA"/>
</dbReference>
<evidence type="ECO:0000256" key="7">
    <source>
        <dbReference type="ARBA" id="ARBA00035131"/>
    </source>
</evidence>
<gene>
    <name evidence="13" type="ORF">TKK_012637</name>
</gene>
<reference evidence="13 14" key="1">
    <citation type="journal article" date="2024" name="bioRxiv">
        <title>A reference genome for Trichogramma kaykai: A tiny desert-dwelling parasitoid wasp with competing sex-ratio distorters.</title>
        <authorList>
            <person name="Culotta J."/>
            <person name="Lindsey A.R."/>
        </authorList>
    </citation>
    <scope>NUCLEOTIDE SEQUENCE [LARGE SCALE GENOMIC DNA]</scope>
    <source>
        <strain evidence="13 14">KSX58</strain>
    </source>
</reference>
<evidence type="ECO:0000256" key="9">
    <source>
        <dbReference type="PROSITE-ProRule" id="PRU00175"/>
    </source>
</evidence>
<dbReference type="Pfam" id="PF00097">
    <property type="entry name" value="zf-C3HC4"/>
    <property type="match status" value="1"/>
</dbReference>
<keyword evidence="10" id="KW-0175">Coiled coil</keyword>
<feature type="compositionally biased region" description="Polar residues" evidence="11">
    <location>
        <begin position="7"/>
        <end position="19"/>
    </location>
</feature>
<comment type="subcellular location">
    <subcellularLocation>
        <location evidence="1">Cytoplasm</location>
    </subcellularLocation>
</comment>
<feature type="region of interest" description="Disordered" evidence="11">
    <location>
        <begin position="623"/>
        <end position="643"/>
    </location>
</feature>
<dbReference type="InterPro" id="IPR013083">
    <property type="entry name" value="Znf_RING/FYVE/PHD"/>
</dbReference>
<dbReference type="CDD" id="cd16536">
    <property type="entry name" value="RING-HC_RNF10"/>
    <property type="match status" value="1"/>
</dbReference>
<evidence type="ECO:0000256" key="2">
    <source>
        <dbReference type="ARBA" id="ARBA00008117"/>
    </source>
</evidence>
<dbReference type="InterPro" id="IPR017907">
    <property type="entry name" value="Znf_RING_CS"/>
</dbReference>
<keyword evidence="3" id="KW-0963">Cytoplasm</keyword>
<dbReference type="GO" id="GO:0008270">
    <property type="term" value="F:zinc ion binding"/>
    <property type="evidence" value="ECO:0007669"/>
    <property type="project" value="UniProtKB-KW"/>
</dbReference>
<keyword evidence="6" id="KW-0862">Zinc</keyword>
<dbReference type="PANTHER" id="PTHR12983">
    <property type="entry name" value="RING FINGER 10 FAMILY MEMBER"/>
    <property type="match status" value="1"/>
</dbReference>
<feature type="coiled-coil region" evidence="10">
    <location>
        <begin position="305"/>
        <end position="332"/>
    </location>
</feature>
<comment type="similarity">
    <text evidence="2">Belongs to the RNF10 family.</text>
</comment>
<keyword evidence="4" id="KW-0479">Metal-binding</keyword>
<dbReference type="GO" id="GO:0005737">
    <property type="term" value="C:cytoplasm"/>
    <property type="evidence" value="ECO:0007669"/>
    <property type="project" value="UniProtKB-SubCell"/>
</dbReference>
<dbReference type="PROSITE" id="PS00518">
    <property type="entry name" value="ZF_RING_1"/>
    <property type="match status" value="1"/>
</dbReference>
<proteinExistence type="inferred from homology"/>
<dbReference type="AlphaFoldDB" id="A0ABD2WJS3"/>
<dbReference type="GO" id="GO:0005634">
    <property type="term" value="C:nucleus"/>
    <property type="evidence" value="ECO:0007669"/>
    <property type="project" value="UniProtKB-ARBA"/>
</dbReference>
<evidence type="ECO:0000256" key="10">
    <source>
        <dbReference type="SAM" id="Coils"/>
    </source>
</evidence>
<dbReference type="InterPro" id="IPR039739">
    <property type="entry name" value="MAG2/RNF10"/>
</dbReference>
<evidence type="ECO:0000256" key="6">
    <source>
        <dbReference type="ARBA" id="ARBA00022833"/>
    </source>
</evidence>
<keyword evidence="5 9" id="KW-0863">Zinc-finger</keyword>
<name>A0ABD2WJS3_9HYME</name>